<dbReference type="OrthoDB" id="9806994at2"/>
<dbReference type="InterPro" id="IPR009061">
    <property type="entry name" value="DNA-bd_dom_put_sf"/>
</dbReference>
<dbReference type="SUPFAM" id="SSF46955">
    <property type="entry name" value="Putative DNA-binding domain"/>
    <property type="match status" value="1"/>
</dbReference>
<dbReference type="Pfam" id="PF12728">
    <property type="entry name" value="HTH_17"/>
    <property type="match status" value="1"/>
</dbReference>
<dbReference type="InterPro" id="IPR041657">
    <property type="entry name" value="HTH_17"/>
</dbReference>
<gene>
    <name evidence="3" type="ORF">CSC94_21835</name>
</gene>
<reference evidence="3 4" key="1">
    <citation type="submission" date="2017-10" db="EMBL/GenBank/DDBJ databases">
        <title>Sedimentibacterium mangrovi gen. nov., sp. nov., a novel member of family Phyllobacteriacea isolated from mangrove sediment.</title>
        <authorList>
            <person name="Liao H."/>
            <person name="Tian Y."/>
        </authorList>
    </citation>
    <scope>NUCLEOTIDE SEQUENCE [LARGE SCALE GENOMIC DNA]</scope>
    <source>
        <strain evidence="3 4">X9-2-2</strain>
    </source>
</reference>
<dbReference type="InterPro" id="IPR036388">
    <property type="entry name" value="WH-like_DNA-bd_sf"/>
</dbReference>
<evidence type="ECO:0000313" key="4">
    <source>
        <dbReference type="Proteomes" id="UP000221168"/>
    </source>
</evidence>
<dbReference type="RefSeq" id="WP_099308510.1">
    <property type="nucleotide sequence ID" value="NZ_PDVP01000020.1"/>
</dbReference>
<sequence>MSDYPAPSTGNSPRPAARTRPEHEWLTTPEAAHFLRLSARTLERFRVEGTGPIYTKAGPGKRSRVLYHREALIAWLTGAQHESTADYA</sequence>
<dbReference type="EMBL" id="PDVP01000020">
    <property type="protein sequence ID" value="PHP64977.1"/>
    <property type="molecule type" value="Genomic_DNA"/>
</dbReference>
<feature type="domain" description="Helix-turn-helix" evidence="2">
    <location>
        <begin position="25"/>
        <end position="78"/>
    </location>
</feature>
<feature type="region of interest" description="Disordered" evidence="1">
    <location>
        <begin position="1"/>
        <end position="23"/>
    </location>
</feature>
<dbReference type="GO" id="GO:0003677">
    <property type="term" value="F:DNA binding"/>
    <property type="evidence" value="ECO:0007669"/>
    <property type="project" value="UniProtKB-KW"/>
</dbReference>
<comment type="caution">
    <text evidence="3">The sequence shown here is derived from an EMBL/GenBank/DDBJ whole genome shotgun (WGS) entry which is preliminary data.</text>
</comment>
<name>A0A2G1QHF4_9HYPH</name>
<protein>
    <submittedName>
        <fullName evidence="3">DNA-binding protein</fullName>
    </submittedName>
</protein>
<evidence type="ECO:0000256" key="1">
    <source>
        <dbReference type="SAM" id="MobiDB-lite"/>
    </source>
</evidence>
<dbReference type="AlphaFoldDB" id="A0A2G1QHF4"/>
<keyword evidence="4" id="KW-1185">Reference proteome</keyword>
<accession>A0A2G1QHF4</accession>
<proteinExistence type="predicted"/>
<dbReference type="Proteomes" id="UP000221168">
    <property type="component" value="Unassembled WGS sequence"/>
</dbReference>
<organism evidence="3 4">
    <name type="scientific">Zhengella mangrovi</name>
    <dbReference type="NCBI Taxonomy" id="1982044"/>
    <lineage>
        <taxon>Bacteria</taxon>
        <taxon>Pseudomonadati</taxon>
        <taxon>Pseudomonadota</taxon>
        <taxon>Alphaproteobacteria</taxon>
        <taxon>Hyphomicrobiales</taxon>
        <taxon>Notoacmeibacteraceae</taxon>
        <taxon>Zhengella</taxon>
    </lineage>
</organism>
<evidence type="ECO:0000313" key="3">
    <source>
        <dbReference type="EMBL" id="PHP64977.1"/>
    </source>
</evidence>
<evidence type="ECO:0000259" key="2">
    <source>
        <dbReference type="Pfam" id="PF12728"/>
    </source>
</evidence>
<keyword evidence="3" id="KW-0238">DNA-binding</keyword>
<dbReference type="Gene3D" id="1.10.10.10">
    <property type="entry name" value="Winged helix-like DNA-binding domain superfamily/Winged helix DNA-binding domain"/>
    <property type="match status" value="1"/>
</dbReference>